<sequence>MDSIQGSKFTLASLKPPRIRRKHLRKYSWLPDVFRLKGSIIAHIIGPVLTVTIFAALVAYAWSKGKHVVLTNSVLPLLSVVVGLILVFRASTSYDRYWEGRKCFSTLTSNVRNLSRMIWVHVALPPTDDQPANVKGKTPTSELTSSQLRRQKIEALQYCVAFVYAVKHYLRGEDGIDYEDYTGVLPASFDSFDEMGYNTRHTSPVVSYSATRKHSLASPQVGTTGERVSPDATKRVRPKRSKKSMRGPGASGSTTPLLATTVEFHPYADHLSLPLPLIIAHELSGAIFRFKREGLLETVGPAGTNAMSGLVQSMVDQMTAMERVANTPIPVSYGIHLKQCVTLYLFALPFTLINDLGWSTIPIITVVAFTFMGIEGIADEIEMPFGYDKHDLPLDTYCEDLKEEIQYIIKRLPEGGHGSYGQDDGEGDD</sequence>
<comment type="caution">
    <text evidence="1">The sequence shown here is derived from an EMBL/GenBank/DDBJ whole genome shotgun (WGS) entry which is preliminary data.</text>
</comment>
<protein>
    <submittedName>
        <fullName evidence="1">UPF0187-domain-containing protein</fullName>
    </submittedName>
</protein>
<proteinExistence type="predicted"/>
<reference evidence="1" key="1">
    <citation type="journal article" date="2021" name="New Phytol.">
        <title>Evolutionary innovations through gain and loss of genes in the ectomycorrhizal Boletales.</title>
        <authorList>
            <person name="Wu G."/>
            <person name="Miyauchi S."/>
            <person name="Morin E."/>
            <person name="Kuo A."/>
            <person name="Drula E."/>
            <person name="Varga T."/>
            <person name="Kohler A."/>
            <person name="Feng B."/>
            <person name="Cao Y."/>
            <person name="Lipzen A."/>
            <person name="Daum C."/>
            <person name="Hundley H."/>
            <person name="Pangilinan J."/>
            <person name="Johnson J."/>
            <person name="Barry K."/>
            <person name="LaButti K."/>
            <person name="Ng V."/>
            <person name="Ahrendt S."/>
            <person name="Min B."/>
            <person name="Choi I.G."/>
            <person name="Park H."/>
            <person name="Plett J.M."/>
            <person name="Magnuson J."/>
            <person name="Spatafora J.W."/>
            <person name="Nagy L.G."/>
            <person name="Henrissat B."/>
            <person name="Grigoriev I.V."/>
            <person name="Yang Z.L."/>
            <person name="Xu J."/>
            <person name="Martin F.M."/>
        </authorList>
    </citation>
    <scope>NUCLEOTIDE SEQUENCE</scope>
    <source>
        <strain evidence="1">KUC20120723A-06</strain>
    </source>
</reference>
<evidence type="ECO:0000313" key="1">
    <source>
        <dbReference type="EMBL" id="KAH7930864.1"/>
    </source>
</evidence>
<evidence type="ECO:0000313" key="2">
    <source>
        <dbReference type="Proteomes" id="UP000790709"/>
    </source>
</evidence>
<name>A0ACB8BYV4_9AGAM</name>
<keyword evidence="2" id="KW-1185">Reference proteome</keyword>
<dbReference type="Proteomes" id="UP000790709">
    <property type="component" value="Unassembled WGS sequence"/>
</dbReference>
<accession>A0ACB8BYV4</accession>
<dbReference type="EMBL" id="MU266329">
    <property type="protein sequence ID" value="KAH7930864.1"/>
    <property type="molecule type" value="Genomic_DNA"/>
</dbReference>
<organism evidence="1 2">
    <name type="scientific">Leucogyrophana mollusca</name>
    <dbReference type="NCBI Taxonomy" id="85980"/>
    <lineage>
        <taxon>Eukaryota</taxon>
        <taxon>Fungi</taxon>
        <taxon>Dikarya</taxon>
        <taxon>Basidiomycota</taxon>
        <taxon>Agaricomycotina</taxon>
        <taxon>Agaricomycetes</taxon>
        <taxon>Agaricomycetidae</taxon>
        <taxon>Boletales</taxon>
        <taxon>Boletales incertae sedis</taxon>
        <taxon>Leucogyrophana</taxon>
    </lineage>
</organism>
<gene>
    <name evidence="1" type="ORF">BV22DRAFT_1054177</name>
</gene>